<comment type="caution">
    <text evidence="2">The sequence shown here is derived from an EMBL/GenBank/DDBJ whole genome shotgun (WGS) entry which is preliminary data.</text>
</comment>
<dbReference type="OrthoDB" id="941199at2"/>
<organism evidence="2 3">
    <name type="scientific">Pigmentiphaga kullae</name>
    <dbReference type="NCBI Taxonomy" id="151784"/>
    <lineage>
        <taxon>Bacteria</taxon>
        <taxon>Pseudomonadati</taxon>
        <taxon>Pseudomonadota</taxon>
        <taxon>Betaproteobacteria</taxon>
        <taxon>Burkholderiales</taxon>
        <taxon>Alcaligenaceae</taxon>
        <taxon>Pigmentiphaga</taxon>
    </lineage>
</organism>
<name>A0A4Q7NGX5_9BURK</name>
<reference evidence="2 3" key="1">
    <citation type="submission" date="2019-02" db="EMBL/GenBank/DDBJ databases">
        <title>Genomic Encyclopedia of Type Strains, Phase IV (KMG-IV): sequencing the most valuable type-strain genomes for metagenomic binning, comparative biology and taxonomic classification.</title>
        <authorList>
            <person name="Goeker M."/>
        </authorList>
    </citation>
    <scope>NUCLEOTIDE SEQUENCE [LARGE SCALE GENOMIC DNA]</scope>
    <source>
        <strain evidence="2 3">K24</strain>
    </source>
</reference>
<dbReference type="EMBL" id="SGXC01000001">
    <property type="protein sequence ID" value="RZS84221.1"/>
    <property type="molecule type" value="Genomic_DNA"/>
</dbReference>
<dbReference type="Proteomes" id="UP000292445">
    <property type="component" value="Unassembled WGS sequence"/>
</dbReference>
<gene>
    <name evidence="2" type="ORF">EV675_0229</name>
</gene>
<evidence type="ECO:0000313" key="3">
    <source>
        <dbReference type="Proteomes" id="UP000292445"/>
    </source>
</evidence>
<evidence type="ECO:0000256" key="1">
    <source>
        <dbReference type="SAM" id="SignalP"/>
    </source>
</evidence>
<keyword evidence="1" id="KW-0732">Signal</keyword>
<keyword evidence="3" id="KW-1185">Reference proteome</keyword>
<evidence type="ECO:0000313" key="2">
    <source>
        <dbReference type="EMBL" id="RZS84221.1"/>
    </source>
</evidence>
<feature type="signal peptide" evidence="1">
    <location>
        <begin position="1"/>
        <end position="21"/>
    </location>
</feature>
<protein>
    <submittedName>
        <fullName evidence="2">Uncharacterized protein</fullName>
    </submittedName>
</protein>
<proteinExistence type="predicted"/>
<feature type="chain" id="PRO_5020565087" evidence="1">
    <location>
        <begin position="22"/>
        <end position="252"/>
    </location>
</feature>
<accession>A0A4Q7NGX5</accession>
<dbReference type="RefSeq" id="WP_130355607.1">
    <property type="nucleotide sequence ID" value="NZ_SGXC01000001.1"/>
</dbReference>
<sequence length="252" mass="27379">MKLVVSLLLAALLGVAGQSHGVPLASIDVGDSYYLRKGMDEPLVTVVSVNAGARRVKVMYANGAVDWVDPSDLITQGKKDRENDAFNAELAKTFLCALDGSNPACKEKPWRPGSSHPRFAHVIAASEKNVWQPEAGYDWVTSDKLGPAAWSPGNRHPQYDHVIAATKEGHWLPSPGYRWLNPPGLGPVVWVPGTTHPRYAAINASDKERQWNPAAGYRWANPSDPANFSVVPAVGFRWVNPGDPADFAVVPR</sequence>
<dbReference type="AlphaFoldDB" id="A0A4Q7NGX5"/>